<dbReference type="Gene3D" id="3.40.50.150">
    <property type="entry name" value="Vaccinia Virus protein VP39"/>
    <property type="match status" value="1"/>
</dbReference>
<feature type="domain" description="Methyltransferase type 12" evidence="4">
    <location>
        <begin position="156"/>
        <end position="257"/>
    </location>
</feature>
<dbReference type="InterPro" id="IPR026113">
    <property type="entry name" value="METTL2/6/8-like"/>
</dbReference>
<gene>
    <name evidence="6" type="primary">LOC109717824</name>
</gene>
<keyword evidence="2" id="KW-0489">Methyltransferase</keyword>
<accession>A0A6P5G235</accession>
<dbReference type="GO" id="GO:0032259">
    <property type="term" value="P:methylation"/>
    <property type="evidence" value="ECO:0007669"/>
    <property type="project" value="UniProtKB-KW"/>
</dbReference>
<keyword evidence="5" id="KW-1185">Reference proteome</keyword>
<dbReference type="Pfam" id="PF08242">
    <property type="entry name" value="Methyltransf_12"/>
    <property type="match status" value="1"/>
</dbReference>
<dbReference type="SUPFAM" id="SSF53335">
    <property type="entry name" value="S-adenosyl-L-methionine-dependent methyltransferases"/>
    <property type="match status" value="1"/>
</dbReference>
<protein>
    <submittedName>
        <fullName evidence="6">Uncharacterized methyltransferase C3H7.11-like isoform X1</fullName>
    </submittedName>
</protein>
<comment type="similarity">
    <text evidence="1">Belongs to the methyltransferase superfamily. METL family.</text>
</comment>
<dbReference type="InterPro" id="IPR013217">
    <property type="entry name" value="Methyltransf_12"/>
</dbReference>
<sequence length="378" mass="43865">MQRMPTSWIFFIFPLIKQIISYNYRNTLIERISLPRRLRPGEYNHIQNPRMAAPSLLLHRHCFHHLSRPSLCPSCVILRRRSLLRSYSTRSSPNRTSVEPKLHKYEINPRNYWDDFYKRHHNKFFKDRHYLEKDWGSYFSCHSGNEEPCLDPKVVLEVGCGAGNTLSPLLNAFPDIFVHACDFSPHAVELLKEQGTFKSDRMNAFVCDVTVDDLCNKIEPASVDIVTMIFMLSAVPPVKMPLVLQNIINVLKPGGFLLFRDYAMGDFAQEKLADKDQIISENFCVRGDGIGAYYFSEGFLSGLFERNGFKKIEVSVYHKQIVNHLRNVVMNRRWIRATFCNTSCHNVHSTMSEQTVVDKMQSKHTGIMEKSQTGRIWH</sequence>
<organism evidence="5 6">
    <name type="scientific">Ananas comosus</name>
    <name type="common">Pineapple</name>
    <name type="synonym">Ananas ananas</name>
    <dbReference type="NCBI Taxonomy" id="4615"/>
    <lineage>
        <taxon>Eukaryota</taxon>
        <taxon>Viridiplantae</taxon>
        <taxon>Streptophyta</taxon>
        <taxon>Embryophyta</taxon>
        <taxon>Tracheophyta</taxon>
        <taxon>Spermatophyta</taxon>
        <taxon>Magnoliopsida</taxon>
        <taxon>Liliopsida</taxon>
        <taxon>Poales</taxon>
        <taxon>Bromeliaceae</taxon>
        <taxon>Bromelioideae</taxon>
        <taxon>Ananas</taxon>
    </lineage>
</organism>
<dbReference type="Proteomes" id="UP000515123">
    <property type="component" value="Linkage group 11"/>
</dbReference>
<dbReference type="InterPro" id="IPR029063">
    <property type="entry name" value="SAM-dependent_MTases_sf"/>
</dbReference>
<reference evidence="5" key="1">
    <citation type="journal article" date="2015" name="Nat. Genet.">
        <title>The pineapple genome and the evolution of CAM photosynthesis.</title>
        <authorList>
            <person name="Ming R."/>
            <person name="VanBuren R."/>
            <person name="Wai C.M."/>
            <person name="Tang H."/>
            <person name="Schatz M.C."/>
            <person name="Bowers J.E."/>
            <person name="Lyons E."/>
            <person name="Wang M.L."/>
            <person name="Chen J."/>
            <person name="Biggers E."/>
            <person name="Zhang J."/>
            <person name="Huang L."/>
            <person name="Zhang L."/>
            <person name="Miao W."/>
            <person name="Zhang J."/>
            <person name="Ye Z."/>
            <person name="Miao C."/>
            <person name="Lin Z."/>
            <person name="Wang H."/>
            <person name="Zhou H."/>
            <person name="Yim W.C."/>
            <person name="Priest H.D."/>
            <person name="Zheng C."/>
            <person name="Woodhouse M."/>
            <person name="Edger P.P."/>
            <person name="Guyot R."/>
            <person name="Guo H.B."/>
            <person name="Guo H."/>
            <person name="Zheng G."/>
            <person name="Singh R."/>
            <person name="Sharma A."/>
            <person name="Min X."/>
            <person name="Zheng Y."/>
            <person name="Lee H."/>
            <person name="Gurtowski J."/>
            <person name="Sedlazeck F.J."/>
            <person name="Harkess A."/>
            <person name="McKain M.R."/>
            <person name="Liao Z."/>
            <person name="Fang J."/>
            <person name="Liu J."/>
            <person name="Zhang X."/>
            <person name="Zhang Q."/>
            <person name="Hu W."/>
            <person name="Qin Y."/>
            <person name="Wang K."/>
            <person name="Chen L.Y."/>
            <person name="Shirley N."/>
            <person name="Lin Y.R."/>
            <person name="Liu L.Y."/>
            <person name="Hernandez A.G."/>
            <person name="Wright C.L."/>
            <person name="Bulone V."/>
            <person name="Tuskan G.A."/>
            <person name="Heath K."/>
            <person name="Zee F."/>
            <person name="Moore P.H."/>
            <person name="Sunkar R."/>
            <person name="Leebens-Mack J.H."/>
            <person name="Mockler T."/>
            <person name="Bennetzen J.L."/>
            <person name="Freeling M."/>
            <person name="Sankoff D."/>
            <person name="Paterson A.H."/>
            <person name="Zhu X."/>
            <person name="Yang X."/>
            <person name="Smith J.A."/>
            <person name="Cushman J.C."/>
            <person name="Paull R.E."/>
            <person name="Yu Q."/>
        </authorList>
    </citation>
    <scope>NUCLEOTIDE SEQUENCE [LARGE SCALE GENOMIC DNA]</scope>
    <source>
        <strain evidence="5">cv. F153</strain>
    </source>
</reference>
<reference evidence="6" key="2">
    <citation type="submission" date="2025-08" db="UniProtKB">
        <authorList>
            <consortium name="RefSeq"/>
        </authorList>
    </citation>
    <scope>IDENTIFICATION</scope>
    <source>
        <tissue evidence="6">Leaf</tissue>
    </source>
</reference>
<dbReference type="GO" id="GO:0008173">
    <property type="term" value="F:RNA methyltransferase activity"/>
    <property type="evidence" value="ECO:0007669"/>
    <property type="project" value="UniProtKB-ARBA"/>
</dbReference>
<dbReference type="PANTHER" id="PTHR22809">
    <property type="entry name" value="METHYLTRANSFERASE-RELATED"/>
    <property type="match status" value="1"/>
</dbReference>
<evidence type="ECO:0000259" key="4">
    <source>
        <dbReference type="Pfam" id="PF08242"/>
    </source>
</evidence>
<proteinExistence type="inferred from homology"/>
<evidence type="ECO:0000313" key="6">
    <source>
        <dbReference type="RefSeq" id="XP_020099340.1"/>
    </source>
</evidence>
<dbReference type="AlphaFoldDB" id="A0A6P5G235"/>
<evidence type="ECO:0000256" key="3">
    <source>
        <dbReference type="ARBA" id="ARBA00022679"/>
    </source>
</evidence>
<name>A0A6P5G235_ANACO</name>
<dbReference type="OrthoDB" id="755250at2759"/>
<keyword evidence="3" id="KW-0808">Transferase</keyword>
<evidence type="ECO:0000313" key="5">
    <source>
        <dbReference type="Proteomes" id="UP000515123"/>
    </source>
</evidence>
<evidence type="ECO:0000256" key="2">
    <source>
        <dbReference type="ARBA" id="ARBA00022603"/>
    </source>
</evidence>
<dbReference type="GO" id="GO:0008757">
    <property type="term" value="F:S-adenosylmethionine-dependent methyltransferase activity"/>
    <property type="evidence" value="ECO:0007669"/>
    <property type="project" value="UniProtKB-ARBA"/>
</dbReference>
<dbReference type="CDD" id="cd02440">
    <property type="entry name" value="AdoMet_MTases"/>
    <property type="match status" value="1"/>
</dbReference>
<evidence type="ECO:0000256" key="1">
    <source>
        <dbReference type="ARBA" id="ARBA00009725"/>
    </source>
</evidence>
<dbReference type="RefSeq" id="XP_020099340.1">
    <property type="nucleotide sequence ID" value="XM_020243751.1"/>
</dbReference>
<dbReference type="GeneID" id="109717824"/>
<dbReference type="PANTHER" id="PTHR22809:SF8">
    <property type="entry name" value="TRNA N(3)-METHYLCYTIDINE METHYLTRANSFERASE"/>
    <property type="match status" value="1"/>
</dbReference>